<dbReference type="eggNOG" id="COG2335">
    <property type="taxonomic scope" value="Bacteria"/>
</dbReference>
<sequence>MNKIILHSLLSLMVILALGACENEQWDDHYEQSDNRLDTDLLAFIGADPELSTFYDLIIQTGFDKLIMDDQAYTVWAPVNEAFSSVPSEILNDPERLMDLIGNHISTFSFASTSQIENGLVKVLNNKYIEYLNDEETGSFSGVDVVSNDNLCSNGIIHKISDVALVRENIWSYFTNSDDFTVMNEYLAQYNVTLFDTLNSVVVGQNSLGQTVYDSVFVESNSYFNLIGDLDSEEERYSLIALSDDVYNDAYGLISPYFTHPDVEVVKNRTNETIYNNLNFPWIDTDIHTSGYLTNTYGNSLFVDQSLLANEVVLSNGNLFMPESYSFDPKDLIYKPVRYEVENTDRREVGSLSDLTINKVYDVSASGLFTNKIIFIGESLNDDNNFFEVSFSNVLAAKYDLYIKYSPVGATKETLLKFKVSITGPDGTSEYEIVPEDPINNYLDERVKIGDTYDIPVYIDDEASNNYHVKVKVMMDVEDAAVVLYDRMVGIDYIELVPAE</sequence>
<dbReference type="PANTHER" id="PTHR10900">
    <property type="entry name" value="PERIOSTIN-RELATED"/>
    <property type="match status" value="1"/>
</dbReference>
<evidence type="ECO:0000313" key="3">
    <source>
        <dbReference type="EMBL" id="GAF01988.1"/>
    </source>
</evidence>
<reference evidence="3 4" key="1">
    <citation type="journal article" date="2014" name="Genome Announc.">
        <title>Draft Genome Sequence of Cytophaga fermentans JCM 21142T, a Facultative Anaerobe Isolated from Marine Mud.</title>
        <authorList>
            <person name="Starns D."/>
            <person name="Oshima K."/>
            <person name="Suda W."/>
            <person name="Iino T."/>
            <person name="Yuki M."/>
            <person name="Inoue J."/>
            <person name="Kitamura K."/>
            <person name="Iida T."/>
            <person name="Darby A."/>
            <person name="Hattori M."/>
            <person name="Ohkuma M."/>
        </authorList>
    </citation>
    <scope>NUCLEOTIDE SEQUENCE [LARGE SCALE GENOMIC DNA]</scope>
    <source>
        <strain evidence="3 4">JCM 21142</strain>
    </source>
</reference>
<organism evidence="3 4">
    <name type="scientific">Saccharicrinis fermentans DSM 9555 = JCM 21142</name>
    <dbReference type="NCBI Taxonomy" id="869213"/>
    <lineage>
        <taxon>Bacteria</taxon>
        <taxon>Pseudomonadati</taxon>
        <taxon>Bacteroidota</taxon>
        <taxon>Bacteroidia</taxon>
        <taxon>Marinilabiliales</taxon>
        <taxon>Marinilabiliaceae</taxon>
        <taxon>Saccharicrinis</taxon>
    </lineage>
</organism>
<feature type="signal peptide" evidence="1">
    <location>
        <begin position="1"/>
        <end position="19"/>
    </location>
</feature>
<dbReference type="SMART" id="SM00554">
    <property type="entry name" value="FAS1"/>
    <property type="match status" value="1"/>
</dbReference>
<name>W7Y331_9BACT</name>
<dbReference type="EMBL" id="BAMD01000004">
    <property type="protein sequence ID" value="GAF01988.1"/>
    <property type="molecule type" value="Genomic_DNA"/>
</dbReference>
<feature type="chain" id="PRO_5004903938" evidence="1">
    <location>
        <begin position="20"/>
        <end position="500"/>
    </location>
</feature>
<dbReference type="OrthoDB" id="1083078at2"/>
<evidence type="ECO:0000259" key="2">
    <source>
        <dbReference type="PROSITE" id="PS50213"/>
    </source>
</evidence>
<gene>
    <name evidence="3" type="ORF">JCM21142_1612</name>
</gene>
<evidence type="ECO:0000256" key="1">
    <source>
        <dbReference type="SAM" id="SignalP"/>
    </source>
</evidence>
<dbReference type="InterPro" id="IPR000782">
    <property type="entry name" value="FAS1_domain"/>
</dbReference>
<dbReference type="SUPFAM" id="SSF82153">
    <property type="entry name" value="FAS1 domain"/>
    <property type="match status" value="1"/>
</dbReference>
<dbReference type="InterPro" id="IPR036378">
    <property type="entry name" value="FAS1_dom_sf"/>
</dbReference>
<protein>
    <submittedName>
        <fullName evidence="3">Fasciclin domain protein</fullName>
    </submittedName>
</protein>
<dbReference type="InterPro" id="IPR050904">
    <property type="entry name" value="Adhesion/Biosynth-related"/>
</dbReference>
<accession>W7Y331</accession>
<proteinExistence type="predicted"/>
<comment type="caution">
    <text evidence="3">The sequence shown here is derived from an EMBL/GenBank/DDBJ whole genome shotgun (WGS) entry which is preliminary data.</text>
</comment>
<dbReference type="AlphaFoldDB" id="W7Y331"/>
<dbReference type="RefSeq" id="WP_027471303.1">
    <property type="nucleotide sequence ID" value="NZ_BAMD01000004.1"/>
</dbReference>
<dbReference type="Pfam" id="PF02469">
    <property type="entry name" value="Fasciclin"/>
    <property type="match status" value="1"/>
</dbReference>
<dbReference type="STRING" id="869213.GCA_000517085_01496"/>
<dbReference type="Proteomes" id="UP000019402">
    <property type="component" value="Unassembled WGS sequence"/>
</dbReference>
<dbReference type="PROSITE" id="PS51257">
    <property type="entry name" value="PROKAR_LIPOPROTEIN"/>
    <property type="match status" value="1"/>
</dbReference>
<dbReference type="Gene3D" id="2.30.180.10">
    <property type="entry name" value="FAS1 domain"/>
    <property type="match status" value="1"/>
</dbReference>
<keyword evidence="4" id="KW-1185">Reference proteome</keyword>
<feature type="domain" description="FAS1" evidence="2">
    <location>
        <begin position="38"/>
        <end position="164"/>
    </location>
</feature>
<evidence type="ECO:0000313" key="4">
    <source>
        <dbReference type="Proteomes" id="UP000019402"/>
    </source>
</evidence>
<keyword evidence="1" id="KW-0732">Signal</keyword>
<dbReference type="PROSITE" id="PS50213">
    <property type="entry name" value="FAS1"/>
    <property type="match status" value="1"/>
</dbReference>
<dbReference type="PANTHER" id="PTHR10900:SF77">
    <property type="entry name" value="FI19380P1"/>
    <property type="match status" value="1"/>
</dbReference>